<dbReference type="Pfam" id="PF01471">
    <property type="entry name" value="PG_binding_1"/>
    <property type="match status" value="1"/>
</dbReference>
<feature type="region of interest" description="Disordered" evidence="1">
    <location>
        <begin position="54"/>
        <end position="110"/>
    </location>
</feature>
<protein>
    <recommendedName>
        <fullName evidence="3">Peptidoglycan binding-like domain-containing protein</fullName>
    </recommendedName>
</protein>
<keyword evidence="5" id="KW-1185">Reference proteome</keyword>
<dbReference type="Proteomes" id="UP000053923">
    <property type="component" value="Unassembled WGS sequence"/>
</dbReference>
<keyword evidence="2" id="KW-0472">Membrane</keyword>
<keyword evidence="2" id="KW-0812">Transmembrane</keyword>
<dbReference type="InterPro" id="IPR002477">
    <property type="entry name" value="Peptidoglycan-bd-like"/>
</dbReference>
<feature type="region of interest" description="Disordered" evidence="1">
    <location>
        <begin position="1"/>
        <end position="24"/>
    </location>
</feature>
<dbReference type="OrthoDB" id="3874291at2"/>
<dbReference type="AlphaFoldDB" id="A0A0X3VQ88"/>
<feature type="compositionally biased region" description="Pro residues" evidence="1">
    <location>
        <begin position="70"/>
        <end position="83"/>
    </location>
</feature>
<dbReference type="InterPro" id="IPR036365">
    <property type="entry name" value="PGBD-like_sf"/>
</dbReference>
<evidence type="ECO:0000313" key="5">
    <source>
        <dbReference type="Proteomes" id="UP000053923"/>
    </source>
</evidence>
<dbReference type="SUPFAM" id="SSF47090">
    <property type="entry name" value="PGBD-like"/>
    <property type="match status" value="1"/>
</dbReference>
<evidence type="ECO:0000256" key="1">
    <source>
        <dbReference type="SAM" id="MobiDB-lite"/>
    </source>
</evidence>
<feature type="region of interest" description="Disordered" evidence="1">
    <location>
        <begin position="149"/>
        <end position="238"/>
    </location>
</feature>
<accession>A0A0X3VQ88</accession>
<reference evidence="5" key="1">
    <citation type="submission" date="2015-10" db="EMBL/GenBank/DDBJ databases">
        <authorList>
            <person name="Ju K.-S."/>
            <person name="Doroghazi J.R."/>
            <person name="Metcalf W.W."/>
        </authorList>
    </citation>
    <scope>NUCLEOTIDE SEQUENCE [LARGE SCALE GENOMIC DNA]</scope>
    <source>
        <strain evidence="5">NRRL 3151</strain>
    </source>
</reference>
<feature type="compositionally biased region" description="Low complexity" evidence="1">
    <location>
        <begin position="207"/>
        <end position="232"/>
    </location>
</feature>
<name>A0A0X3VQ88_9ACTN</name>
<dbReference type="Gene3D" id="1.10.101.10">
    <property type="entry name" value="PGBD-like superfamily/PGBD"/>
    <property type="match status" value="1"/>
</dbReference>
<gene>
    <name evidence="4" type="ORF">ADL12_00295</name>
</gene>
<dbReference type="InterPro" id="IPR036366">
    <property type="entry name" value="PGBDSf"/>
</dbReference>
<sequence length="304" mass="31001">MSEPNGPVCPECGTPRATDGTPACSCGRLASDAHRETRTAEAAAAEDFDPVRIRPFVELGGGSADDGDPDGPPLVPSTAPPAVDPGLSEVPQLGEDERQSADPQSPASTWRGRYTLVITGVCAALAFLLTGAFASGLFTYDSPSREGALPDGVRAPLPDGSAPEDNSPGEQSEGTSSAAASPSPTASPSTPPTGGSDDPNPSPTPTGTPSGPGTTASASPTPAPSAPQDAAPVLRLADQGPEVTELQLRLRQIGYYGGAVDADYDREVESAVRTYQLTRVILSDESGVYGKATRRSLESETSEP</sequence>
<dbReference type="RefSeq" id="WP_062697137.1">
    <property type="nucleotide sequence ID" value="NZ_LLZG01000001.1"/>
</dbReference>
<keyword evidence="2" id="KW-1133">Transmembrane helix</keyword>
<evidence type="ECO:0000313" key="4">
    <source>
        <dbReference type="EMBL" id="KUL46925.1"/>
    </source>
</evidence>
<comment type="caution">
    <text evidence="4">The sequence shown here is derived from an EMBL/GenBank/DDBJ whole genome shotgun (WGS) entry which is preliminary data.</text>
</comment>
<feature type="transmembrane region" description="Helical" evidence="2">
    <location>
        <begin position="114"/>
        <end position="140"/>
    </location>
</feature>
<feature type="domain" description="Peptidoglycan binding-like" evidence="3">
    <location>
        <begin position="239"/>
        <end position="297"/>
    </location>
</feature>
<organism evidence="4 5">
    <name type="scientific">Streptomyces regalis</name>
    <dbReference type="NCBI Taxonomy" id="68262"/>
    <lineage>
        <taxon>Bacteria</taxon>
        <taxon>Bacillati</taxon>
        <taxon>Actinomycetota</taxon>
        <taxon>Actinomycetes</taxon>
        <taxon>Kitasatosporales</taxon>
        <taxon>Streptomycetaceae</taxon>
        <taxon>Streptomyces</taxon>
    </lineage>
</organism>
<evidence type="ECO:0000259" key="3">
    <source>
        <dbReference type="Pfam" id="PF01471"/>
    </source>
</evidence>
<feature type="compositionally biased region" description="Low complexity" evidence="1">
    <location>
        <begin position="174"/>
        <end position="199"/>
    </location>
</feature>
<evidence type="ECO:0000256" key="2">
    <source>
        <dbReference type="SAM" id="Phobius"/>
    </source>
</evidence>
<dbReference type="EMBL" id="LLZG01000001">
    <property type="protein sequence ID" value="KUL46925.1"/>
    <property type="molecule type" value="Genomic_DNA"/>
</dbReference>
<proteinExistence type="predicted"/>